<dbReference type="GO" id="GO:0000978">
    <property type="term" value="F:RNA polymerase II cis-regulatory region sequence-specific DNA binding"/>
    <property type="evidence" value="ECO:0007669"/>
    <property type="project" value="TreeGrafter"/>
</dbReference>
<feature type="compositionally biased region" description="Polar residues" evidence="15">
    <location>
        <begin position="635"/>
        <end position="644"/>
    </location>
</feature>
<dbReference type="Pfam" id="PF23561">
    <property type="entry name" value="zf-C2H2_15"/>
    <property type="match status" value="1"/>
</dbReference>
<dbReference type="GO" id="GO:0008270">
    <property type="term" value="F:zinc ion binding"/>
    <property type="evidence" value="ECO:0007669"/>
    <property type="project" value="UniProtKB-KW"/>
</dbReference>
<dbReference type="FunFam" id="3.30.160.60:FF:000031">
    <property type="entry name" value="GLI family zinc finger 3"/>
    <property type="match status" value="1"/>
</dbReference>
<dbReference type="InterPro" id="IPR013087">
    <property type="entry name" value="Znf_C2H2_type"/>
</dbReference>
<feature type="non-terminal residue" evidence="17">
    <location>
        <position position="802"/>
    </location>
</feature>
<protein>
    <submittedName>
        <fullName evidence="17">GLIS3 protein</fullName>
    </submittedName>
</protein>
<dbReference type="AlphaFoldDB" id="A0A7L0JWC6"/>
<dbReference type="FunFam" id="3.30.160.60:FF:000036">
    <property type="entry name" value="GLI family zinc finger 3"/>
    <property type="match status" value="1"/>
</dbReference>
<evidence type="ECO:0000256" key="13">
    <source>
        <dbReference type="ARBA" id="ARBA00023242"/>
    </source>
</evidence>
<evidence type="ECO:0000256" key="14">
    <source>
        <dbReference type="PROSITE-ProRule" id="PRU00042"/>
    </source>
</evidence>
<feature type="domain" description="C2H2-type" evidence="16">
    <location>
        <begin position="493"/>
        <end position="522"/>
    </location>
</feature>
<feature type="region of interest" description="Disordered" evidence="15">
    <location>
        <begin position="302"/>
        <end position="356"/>
    </location>
</feature>
<evidence type="ECO:0000256" key="7">
    <source>
        <dbReference type="ARBA" id="ARBA00022737"/>
    </source>
</evidence>
<dbReference type="SMART" id="SM00355">
    <property type="entry name" value="ZnF_C2H2"/>
    <property type="match status" value="5"/>
</dbReference>
<evidence type="ECO:0000256" key="8">
    <source>
        <dbReference type="ARBA" id="ARBA00022771"/>
    </source>
</evidence>
<evidence type="ECO:0000256" key="1">
    <source>
        <dbReference type="ARBA" id="ARBA00004123"/>
    </source>
</evidence>
<evidence type="ECO:0000259" key="16">
    <source>
        <dbReference type="PROSITE" id="PS50157"/>
    </source>
</evidence>
<feature type="domain" description="C2H2-type" evidence="16">
    <location>
        <begin position="463"/>
        <end position="492"/>
    </location>
</feature>
<feature type="compositionally biased region" description="Polar residues" evidence="15">
    <location>
        <begin position="594"/>
        <end position="608"/>
    </location>
</feature>
<dbReference type="GO" id="GO:0005634">
    <property type="term" value="C:nucleus"/>
    <property type="evidence" value="ECO:0007669"/>
    <property type="project" value="UniProtKB-SubCell"/>
</dbReference>
<dbReference type="GO" id="GO:0000981">
    <property type="term" value="F:DNA-binding transcription factor activity, RNA polymerase II-specific"/>
    <property type="evidence" value="ECO:0007669"/>
    <property type="project" value="TreeGrafter"/>
</dbReference>
<proteinExistence type="inferred from homology"/>
<keyword evidence="9" id="KW-0862">Zinc</keyword>
<reference evidence="17 18" key="1">
    <citation type="submission" date="2019-09" db="EMBL/GenBank/DDBJ databases">
        <title>Bird 10,000 Genomes (B10K) Project - Family phase.</title>
        <authorList>
            <person name="Zhang G."/>
        </authorList>
    </citation>
    <scope>NUCLEOTIDE SEQUENCE [LARGE SCALE GENOMIC DNA]</scope>
    <source>
        <strain evidence="17">B10K-DU-011-36</strain>
        <tissue evidence="17">Muscle</tissue>
    </source>
</reference>
<evidence type="ECO:0000256" key="11">
    <source>
        <dbReference type="ARBA" id="ARBA00023125"/>
    </source>
</evidence>
<feature type="non-terminal residue" evidence="17">
    <location>
        <position position="1"/>
    </location>
</feature>
<feature type="compositionally biased region" description="Pro residues" evidence="15">
    <location>
        <begin position="647"/>
        <end position="662"/>
    </location>
</feature>
<evidence type="ECO:0000256" key="9">
    <source>
        <dbReference type="ARBA" id="ARBA00022833"/>
    </source>
</evidence>
<evidence type="ECO:0000256" key="3">
    <source>
        <dbReference type="ARBA" id="ARBA00010831"/>
    </source>
</evidence>
<dbReference type="Pfam" id="PF00096">
    <property type="entry name" value="zf-C2H2"/>
    <property type="match status" value="3"/>
</dbReference>
<keyword evidence="13" id="KW-0539">Nucleus</keyword>
<dbReference type="InterPro" id="IPR036236">
    <property type="entry name" value="Znf_C2H2_sf"/>
</dbReference>
<dbReference type="InterPro" id="IPR043359">
    <property type="entry name" value="GLI-like"/>
</dbReference>
<keyword evidence="8 14" id="KW-0863">Zinc-finger</keyword>
<sequence length="802" mass="87684">KSHGKRSCNNLVVTSSPMTVQQLGSVSPPTNQVSTAYNQISPSLQRSMDASSLTVPPSDTRSLLLHESLVSTTSSLSESQSTLSVKQEWSHGYRVLPSLPPDQGLQNGSELGDLLNFPLSTSVSSNCISNSLPSYLLGMENSHSTYPSPRHSSSRSQSTRSKKRALSLSPLSDGIGIDFNTIIRTSPTSLVAYINSSRTSPANISPQPEVYGHFLGVRGSCIPQNCSVPTAQKGLPMANGNITFPEYVENGTGEYQRMQQLEQASLQTNATTNMVIQQGMPPMDSQAVSAMKNEQLDDFAGHVVDMPPPPPLPPPPPQGPPPPYHAHQHRHVHSLPGHMQPVPVPPSAPGPQLEEDGELDDFNGKHGCHWIDCNALYDQQEELVRHIEKIHIDQRKGEDFTCFWAGCPRRFKPFNARYKLLIHMRVHSGEKPNKCTFEGCKKAFSRLENLKIHLRSHTGEKPYLCQHPGCHKAFSNSSDRAKHQRTHLDTKPYACQIPGCTKRYTDPSSLRKHVKAHSSKDQQVRKKLRSSSERSQDILNDCLTIQPLQPAPSPHDAADSAMGHSPGPAHDIYPASMFPSTQTSRSGTAAGAVSLSQPSNHPSPGRNIQSSPLHPPSQLPLLSAADSERFVALTPSPQHISPQRISVPPPMMQRRTPQPPCVQQPAGMHLKTYQSASNPSSQPNSLHIQGFYGQLQTFCPPHYPDTQKNVQQNVSCSMVPPFEDCLFPTSVGQAGLGVFHRTFSAYPGITVIFVFSLVYDFPAGPTGVFGDSARSMPEDSSFLQINAVDRCPSQLSSIYTEG</sequence>
<feature type="region of interest" description="Disordered" evidence="15">
    <location>
        <begin position="506"/>
        <end position="620"/>
    </location>
</feature>
<keyword evidence="18" id="KW-1185">Reference proteome</keyword>
<dbReference type="SUPFAM" id="SSF57667">
    <property type="entry name" value="beta-beta-alpha zinc fingers"/>
    <property type="match status" value="3"/>
</dbReference>
<evidence type="ECO:0000256" key="10">
    <source>
        <dbReference type="ARBA" id="ARBA00023015"/>
    </source>
</evidence>
<dbReference type="GO" id="GO:0005737">
    <property type="term" value="C:cytoplasm"/>
    <property type="evidence" value="ECO:0007669"/>
    <property type="project" value="UniProtKB-SubCell"/>
</dbReference>
<comment type="similarity">
    <text evidence="3">Belongs to the GLI C2H2-type zinc-finger protein family.</text>
</comment>
<comment type="caution">
    <text evidence="17">The sequence shown here is derived from an EMBL/GenBank/DDBJ whole genome shotgun (WGS) entry which is preliminary data.</text>
</comment>
<dbReference type="FunFam" id="3.30.160.60:FF:000048">
    <property type="entry name" value="GLI family zinc finger 3"/>
    <property type="match status" value="1"/>
</dbReference>
<feature type="domain" description="C2H2-type" evidence="16">
    <location>
        <begin position="366"/>
        <end position="396"/>
    </location>
</feature>
<dbReference type="PANTHER" id="PTHR45718:SF1">
    <property type="entry name" value="ZINC FINGER PROTEIN GLIS3"/>
    <property type="match status" value="1"/>
</dbReference>
<dbReference type="Proteomes" id="UP000537522">
    <property type="component" value="Unassembled WGS sequence"/>
</dbReference>
<dbReference type="PROSITE" id="PS00028">
    <property type="entry name" value="ZINC_FINGER_C2H2_1"/>
    <property type="match status" value="4"/>
</dbReference>
<feature type="compositionally biased region" description="Polar residues" evidence="15">
    <location>
        <begin position="578"/>
        <end position="587"/>
    </location>
</feature>
<keyword evidence="12" id="KW-0804">Transcription</keyword>
<comment type="subcellular location">
    <subcellularLocation>
        <location evidence="2">Cytoplasm</location>
    </subcellularLocation>
    <subcellularLocation>
        <location evidence="1">Nucleus</location>
    </subcellularLocation>
</comment>
<keyword evidence="6" id="KW-0479">Metal-binding</keyword>
<accession>A0A7L0JWC6</accession>
<dbReference type="FunFam" id="3.30.160.60:FF:000019">
    <property type="entry name" value="GLI family zinc finger 3"/>
    <property type="match status" value="1"/>
</dbReference>
<feature type="region of interest" description="Disordered" evidence="15">
    <location>
        <begin position="143"/>
        <end position="167"/>
    </location>
</feature>
<dbReference type="PROSITE" id="PS50157">
    <property type="entry name" value="ZINC_FINGER_C2H2_2"/>
    <property type="match status" value="5"/>
</dbReference>
<keyword evidence="10" id="KW-0805">Transcription regulation</keyword>
<name>A0A7L0JWC6_CHATO</name>
<evidence type="ECO:0000256" key="2">
    <source>
        <dbReference type="ARBA" id="ARBA00004496"/>
    </source>
</evidence>
<gene>
    <name evidence="17" type="primary">Glis3</name>
    <name evidence="17" type="ORF">CHATOR_R08105</name>
</gene>
<feature type="domain" description="C2H2-type" evidence="16">
    <location>
        <begin position="433"/>
        <end position="462"/>
    </location>
</feature>
<evidence type="ECO:0000313" key="17">
    <source>
        <dbReference type="EMBL" id="NXK48440.1"/>
    </source>
</evidence>
<evidence type="ECO:0000256" key="15">
    <source>
        <dbReference type="SAM" id="MobiDB-lite"/>
    </source>
</evidence>
<organism evidence="17 18">
    <name type="scientific">Chauna torquata</name>
    <name type="common">Southern screamer</name>
    <dbReference type="NCBI Taxonomy" id="30388"/>
    <lineage>
        <taxon>Eukaryota</taxon>
        <taxon>Metazoa</taxon>
        <taxon>Chordata</taxon>
        <taxon>Craniata</taxon>
        <taxon>Vertebrata</taxon>
        <taxon>Euteleostomi</taxon>
        <taxon>Archelosauria</taxon>
        <taxon>Archosauria</taxon>
        <taxon>Dinosauria</taxon>
        <taxon>Saurischia</taxon>
        <taxon>Theropoda</taxon>
        <taxon>Coelurosauria</taxon>
        <taxon>Aves</taxon>
        <taxon>Neognathae</taxon>
        <taxon>Galloanserae</taxon>
        <taxon>Anseriformes</taxon>
        <taxon>Anhimidae</taxon>
        <taxon>Chauna</taxon>
    </lineage>
</organism>
<dbReference type="FunFam" id="3.30.160.60:FF:000453">
    <property type="entry name" value="GLIS family zinc finger 3"/>
    <property type="match status" value="1"/>
</dbReference>
<feature type="compositionally biased region" description="Low complexity" evidence="15">
    <location>
        <begin position="143"/>
        <end position="159"/>
    </location>
</feature>
<feature type="region of interest" description="Disordered" evidence="15">
    <location>
        <begin position="634"/>
        <end position="662"/>
    </location>
</feature>
<evidence type="ECO:0000256" key="6">
    <source>
        <dbReference type="ARBA" id="ARBA00022723"/>
    </source>
</evidence>
<feature type="compositionally biased region" description="Pro residues" evidence="15">
    <location>
        <begin position="306"/>
        <end position="324"/>
    </location>
</feature>
<keyword evidence="4" id="KW-0963">Cytoplasm</keyword>
<dbReference type="EMBL" id="VXAL01006920">
    <property type="protein sequence ID" value="NXK48440.1"/>
    <property type="molecule type" value="Genomic_DNA"/>
</dbReference>
<feature type="compositionally biased region" description="Basic and acidic residues" evidence="15">
    <location>
        <begin position="518"/>
        <end position="536"/>
    </location>
</feature>
<feature type="domain" description="C2H2-type" evidence="16">
    <location>
        <begin position="405"/>
        <end position="432"/>
    </location>
</feature>
<dbReference type="PANTHER" id="PTHR45718">
    <property type="entry name" value="TRANSCRIPTIONAL ACTIVATOR CUBITUS INTERRUPTUS"/>
    <property type="match status" value="1"/>
</dbReference>
<dbReference type="InterPro" id="IPR056436">
    <property type="entry name" value="Znf-C2H2_ZIC1-5/GLI1-3-like"/>
</dbReference>
<evidence type="ECO:0000256" key="12">
    <source>
        <dbReference type="ARBA" id="ARBA00023163"/>
    </source>
</evidence>
<keyword evidence="11" id="KW-0238">DNA-binding</keyword>
<keyword evidence="5" id="KW-0678">Repressor</keyword>
<evidence type="ECO:0000313" key="18">
    <source>
        <dbReference type="Proteomes" id="UP000537522"/>
    </source>
</evidence>
<keyword evidence="7" id="KW-0677">Repeat</keyword>
<evidence type="ECO:0000256" key="4">
    <source>
        <dbReference type="ARBA" id="ARBA00022490"/>
    </source>
</evidence>
<evidence type="ECO:0000256" key="5">
    <source>
        <dbReference type="ARBA" id="ARBA00022491"/>
    </source>
</evidence>
<dbReference type="Gene3D" id="3.30.160.60">
    <property type="entry name" value="Classic Zinc Finger"/>
    <property type="match status" value="5"/>
</dbReference>